<dbReference type="InterPro" id="IPR038720">
    <property type="entry name" value="YprB_RNase_H-like_dom"/>
</dbReference>
<sequence length="515" mass="57950">MLTNSFIQVPGVGLKSEEEIWRKGVHSWEEFEANEAALDLSPGKIGKIKTWLAACSERLEKKDAAFFASLLPKSEFWRLYPEFKDRVAFVDIETTGLSPYYDEITLVGLFDGREYKAYIAGHNLDDFPKDFASYQLMITFNGSLFDVPFLRKRFPCIAWPAHIDLRFFLRRLGFAGGLKVVERDLGIRRPDEMAGLDGFDATVFWNRYVHGNIEGLRMLVDYNREDVRNLQTLMDIGYDLMQKRVLPAAEHARRPIQEIERPPKSRPTGVRRVGDTQVELRAGKKTYLMVIPRKKQRTIAPLLRKLGGAKEAPPVVGIDLTGSEKRASGWAVLQGNHAEARLINTDEELIAETVKAAPRIVSIDSPLSIPGGKRAGPGPEAKAIAELGIMRGCERTLRRRGIYVYPCLLPSMRGLTRRGIRLAEEFKQLGFEVIESYPGAAQDIIGIIRKKVDIQELKQGLLDFGIDGDFNNGKINHDELDAVTSALVAYFYLAGSYEGLGNEQEGYLIIPQAYR</sequence>
<organism evidence="2 3">
    <name type="scientific">Anaerobaca lacustris</name>
    <dbReference type="NCBI Taxonomy" id="3044600"/>
    <lineage>
        <taxon>Bacteria</taxon>
        <taxon>Pseudomonadati</taxon>
        <taxon>Planctomycetota</taxon>
        <taxon>Phycisphaerae</taxon>
        <taxon>Sedimentisphaerales</taxon>
        <taxon>Anaerobacaceae</taxon>
        <taxon>Anaerobaca</taxon>
    </lineage>
</organism>
<evidence type="ECO:0000313" key="3">
    <source>
        <dbReference type="Proteomes" id="UP001431776"/>
    </source>
</evidence>
<dbReference type="Pfam" id="PF13482">
    <property type="entry name" value="RNase_H_2"/>
    <property type="match status" value="1"/>
</dbReference>
<dbReference type="Proteomes" id="UP001431776">
    <property type="component" value="Unassembled WGS sequence"/>
</dbReference>
<reference evidence="2" key="1">
    <citation type="submission" date="2023-05" db="EMBL/GenBank/DDBJ databases">
        <title>Anaerotaeda fermentans gen. nov., sp. nov., a novel anaerobic planctomycete of the new family within the order Sedimentisphaerales isolated from Taman Peninsula, Russia.</title>
        <authorList>
            <person name="Khomyakova M.A."/>
            <person name="Merkel A.Y."/>
            <person name="Slobodkin A.I."/>
        </authorList>
    </citation>
    <scope>NUCLEOTIDE SEQUENCE</scope>
    <source>
        <strain evidence="2">M17dextr</strain>
    </source>
</reference>
<comment type="caution">
    <text evidence="2">The sequence shown here is derived from an EMBL/GenBank/DDBJ whole genome shotgun (WGS) entry which is preliminary data.</text>
</comment>
<dbReference type="EMBL" id="JASCXX010000007">
    <property type="protein sequence ID" value="MDI6448826.1"/>
    <property type="molecule type" value="Genomic_DNA"/>
</dbReference>
<proteinExistence type="predicted"/>
<dbReference type="GO" id="GO:0003676">
    <property type="term" value="F:nucleic acid binding"/>
    <property type="evidence" value="ECO:0007669"/>
    <property type="project" value="InterPro"/>
</dbReference>
<dbReference type="Gene3D" id="3.30.420.10">
    <property type="entry name" value="Ribonuclease H-like superfamily/Ribonuclease H"/>
    <property type="match status" value="1"/>
</dbReference>
<dbReference type="AlphaFoldDB" id="A0AAW6TY64"/>
<name>A0AAW6TY64_9BACT</name>
<evidence type="ECO:0000313" key="2">
    <source>
        <dbReference type="EMBL" id="MDI6448826.1"/>
    </source>
</evidence>
<accession>A0AAW6TY64</accession>
<dbReference type="PANTHER" id="PTHR38462:SF1">
    <property type="entry name" value="YPRB RIBONUCLEASE H-LIKE DOMAIN-CONTAINING PROTEIN"/>
    <property type="match status" value="1"/>
</dbReference>
<keyword evidence="3" id="KW-1185">Reference proteome</keyword>
<dbReference type="InterPro" id="IPR036397">
    <property type="entry name" value="RNaseH_sf"/>
</dbReference>
<dbReference type="RefSeq" id="WP_349244237.1">
    <property type="nucleotide sequence ID" value="NZ_JASCXX010000007.1"/>
</dbReference>
<protein>
    <submittedName>
        <fullName evidence="2">DUF429 domain-containing protein</fullName>
    </submittedName>
</protein>
<dbReference type="PANTHER" id="PTHR38462">
    <property type="entry name" value="EXONUCLEASE-LIKE PROTEIN"/>
    <property type="match status" value="1"/>
</dbReference>
<gene>
    <name evidence="2" type="ORF">QJ522_07190</name>
</gene>
<evidence type="ECO:0000259" key="1">
    <source>
        <dbReference type="Pfam" id="PF13482"/>
    </source>
</evidence>
<feature type="domain" description="YprB ribonuclease H-like" evidence="1">
    <location>
        <begin position="88"/>
        <end position="235"/>
    </location>
</feature>
<dbReference type="SUPFAM" id="SSF53098">
    <property type="entry name" value="Ribonuclease H-like"/>
    <property type="match status" value="1"/>
</dbReference>
<dbReference type="InterPro" id="IPR012337">
    <property type="entry name" value="RNaseH-like_sf"/>
</dbReference>